<dbReference type="PANTHER" id="PTHR11742:SF6">
    <property type="entry name" value="MANNOSYL-OLIGOSACCHARIDE ALPHA-1,2-MANNOSIDASE IA-RELATED"/>
    <property type="match status" value="1"/>
</dbReference>
<proteinExistence type="inferred from homology"/>
<comment type="cofactor">
    <cofactor evidence="1">
        <name>Ca(2+)</name>
        <dbReference type="ChEBI" id="CHEBI:29108"/>
    </cofactor>
</comment>
<sequence>MKKTTQKFFNRVFVLIFIIFLCTSFSLLMFLPTPIWSPKIHFIPKPIPNLTDSNEQFFQSIINACIFAFNSHFENCKFSDEFLPSSKQCRDTFGFYSTIIESIETIYLMHLENLSTIIKYFLQENFDCSKIGWVNRREFWSRLVGSFIGSYHLSHDPFYLYHAEKCASLMMNIEKKRKHPFPFININESKYKKRIWTNGTSLNEISVGIPEFFALFKITKNQTYINSANRILKTLPTIKKEKKLPEILSIPRGFVATNMRNVDILSINFYRNLAIANNIQKSGKIVKILENMEKTLKVDLNVNFSRFIPLLDTYPYSFKFANQYNLKKKVIELYSSPEFKIFKPGSNFQISGFTFEADSLRIFLRDVTVNNDIKMKTLIMEVISESLNKLKIENGYSGISHSNSEKFVFDKIQHSNFISQWLKVGILLDRSYPDLVNTAIFNEKGHILSCDFMNKKSCDL</sequence>
<evidence type="ECO:0000256" key="1">
    <source>
        <dbReference type="ARBA" id="ARBA00001913"/>
    </source>
</evidence>
<evidence type="ECO:0000256" key="3">
    <source>
        <dbReference type="ARBA" id="ARBA00007658"/>
    </source>
</evidence>
<dbReference type="GO" id="GO:0000139">
    <property type="term" value="C:Golgi membrane"/>
    <property type="evidence" value="ECO:0007669"/>
    <property type="project" value="TreeGrafter"/>
</dbReference>
<dbReference type="EMBL" id="MLAK01000292">
    <property type="protein sequence ID" value="OHT14939.1"/>
    <property type="molecule type" value="Genomic_DNA"/>
</dbReference>
<keyword evidence="8" id="KW-1185">Reference proteome</keyword>
<dbReference type="Gene3D" id="1.50.10.10">
    <property type="match status" value="1"/>
</dbReference>
<organism evidence="7 8">
    <name type="scientific">Tritrichomonas foetus</name>
    <dbReference type="NCBI Taxonomy" id="1144522"/>
    <lineage>
        <taxon>Eukaryota</taxon>
        <taxon>Metamonada</taxon>
        <taxon>Parabasalia</taxon>
        <taxon>Tritrichomonadida</taxon>
        <taxon>Tritrichomonadidae</taxon>
        <taxon>Tritrichomonas</taxon>
    </lineage>
</organism>
<evidence type="ECO:0008006" key="9">
    <source>
        <dbReference type="Google" id="ProtNLM"/>
    </source>
</evidence>
<dbReference type="GeneID" id="94832603"/>
<keyword evidence="6" id="KW-1133">Transmembrane helix</keyword>
<comment type="similarity">
    <text evidence="3">Belongs to the glycosyl hydrolase 47 family.</text>
</comment>
<dbReference type="RefSeq" id="XP_068368075.1">
    <property type="nucleotide sequence ID" value="XM_068497899.1"/>
</dbReference>
<evidence type="ECO:0000256" key="2">
    <source>
        <dbReference type="ARBA" id="ARBA00004922"/>
    </source>
</evidence>
<accession>A0A1J4KUJ2</accession>
<evidence type="ECO:0000256" key="6">
    <source>
        <dbReference type="SAM" id="Phobius"/>
    </source>
</evidence>
<comment type="pathway">
    <text evidence="2">Protein modification; protein glycosylation.</text>
</comment>
<evidence type="ECO:0000313" key="7">
    <source>
        <dbReference type="EMBL" id="OHT14939.1"/>
    </source>
</evidence>
<dbReference type="OrthoDB" id="10597187at2759"/>
<evidence type="ECO:0000256" key="5">
    <source>
        <dbReference type="ARBA" id="ARBA00023157"/>
    </source>
</evidence>
<dbReference type="Proteomes" id="UP000179807">
    <property type="component" value="Unassembled WGS sequence"/>
</dbReference>
<name>A0A1J4KUJ2_9EUKA</name>
<dbReference type="Pfam" id="PF01532">
    <property type="entry name" value="Glyco_hydro_47"/>
    <property type="match status" value="1"/>
</dbReference>
<protein>
    <recommendedName>
        <fullName evidence="9">Alpha-1,2-Mannosidase</fullName>
    </recommendedName>
</protein>
<keyword evidence="6" id="KW-0472">Membrane</keyword>
<dbReference type="InterPro" id="IPR050749">
    <property type="entry name" value="Glycosyl_Hydrolase_47"/>
</dbReference>
<dbReference type="GO" id="GO:0005975">
    <property type="term" value="P:carbohydrate metabolic process"/>
    <property type="evidence" value="ECO:0007669"/>
    <property type="project" value="InterPro"/>
</dbReference>
<evidence type="ECO:0000256" key="4">
    <source>
        <dbReference type="ARBA" id="ARBA00022801"/>
    </source>
</evidence>
<dbReference type="AlphaFoldDB" id="A0A1J4KUJ2"/>
<dbReference type="GO" id="GO:0005783">
    <property type="term" value="C:endoplasmic reticulum"/>
    <property type="evidence" value="ECO:0007669"/>
    <property type="project" value="TreeGrafter"/>
</dbReference>
<reference evidence="7" key="1">
    <citation type="submission" date="2016-10" db="EMBL/GenBank/DDBJ databases">
        <authorList>
            <person name="Benchimol M."/>
            <person name="Almeida L.G."/>
            <person name="Vasconcelos A.T."/>
            <person name="Perreira-Neves A."/>
            <person name="Rosa I.A."/>
            <person name="Tasca T."/>
            <person name="Bogo M.R."/>
            <person name="de Souza W."/>
        </authorList>
    </citation>
    <scope>NUCLEOTIDE SEQUENCE [LARGE SCALE GENOMIC DNA]</scope>
    <source>
        <strain evidence="7">K</strain>
    </source>
</reference>
<dbReference type="SUPFAM" id="SSF48225">
    <property type="entry name" value="Seven-hairpin glycosidases"/>
    <property type="match status" value="1"/>
</dbReference>
<feature type="transmembrane region" description="Helical" evidence="6">
    <location>
        <begin position="12"/>
        <end position="31"/>
    </location>
</feature>
<dbReference type="GO" id="GO:0004571">
    <property type="term" value="F:mannosyl-oligosaccharide 1,2-alpha-mannosidase activity"/>
    <property type="evidence" value="ECO:0007669"/>
    <property type="project" value="InterPro"/>
</dbReference>
<dbReference type="VEuPathDB" id="TrichDB:TRFO_14576"/>
<keyword evidence="5" id="KW-1015">Disulfide bond</keyword>
<dbReference type="InterPro" id="IPR001382">
    <property type="entry name" value="Glyco_hydro_47"/>
</dbReference>
<keyword evidence="4" id="KW-0378">Hydrolase</keyword>
<dbReference type="InterPro" id="IPR036026">
    <property type="entry name" value="Seven-hairpin_glycosidases"/>
</dbReference>
<dbReference type="InterPro" id="IPR012341">
    <property type="entry name" value="6hp_glycosidase-like_sf"/>
</dbReference>
<keyword evidence="6" id="KW-0812">Transmembrane</keyword>
<comment type="caution">
    <text evidence="7">The sequence shown here is derived from an EMBL/GenBank/DDBJ whole genome shotgun (WGS) entry which is preliminary data.</text>
</comment>
<dbReference type="PANTHER" id="PTHR11742">
    <property type="entry name" value="MANNOSYL-OLIGOSACCHARIDE ALPHA-1,2-MANNOSIDASE-RELATED"/>
    <property type="match status" value="1"/>
</dbReference>
<gene>
    <name evidence="7" type="ORF">TRFO_14576</name>
</gene>
<evidence type="ECO:0000313" key="8">
    <source>
        <dbReference type="Proteomes" id="UP000179807"/>
    </source>
</evidence>
<dbReference type="GO" id="GO:0005509">
    <property type="term" value="F:calcium ion binding"/>
    <property type="evidence" value="ECO:0007669"/>
    <property type="project" value="InterPro"/>
</dbReference>